<gene>
    <name evidence="2" type="ORF">llap_12545</name>
</gene>
<dbReference type="AlphaFoldDB" id="A0A2I0TTM6"/>
<keyword evidence="1" id="KW-1133">Transmembrane helix</keyword>
<name>A0A2I0TTM6_LIMLA</name>
<evidence type="ECO:0000313" key="2">
    <source>
        <dbReference type="EMBL" id="PKU37151.1"/>
    </source>
</evidence>
<protein>
    <submittedName>
        <fullName evidence="2">Uncharacterized protein</fullName>
    </submittedName>
</protein>
<accession>A0A2I0TTM6</accession>
<evidence type="ECO:0000256" key="1">
    <source>
        <dbReference type="SAM" id="Phobius"/>
    </source>
</evidence>
<evidence type="ECO:0000313" key="3">
    <source>
        <dbReference type="Proteomes" id="UP000233556"/>
    </source>
</evidence>
<keyword evidence="3" id="KW-1185">Reference proteome</keyword>
<reference evidence="3" key="2">
    <citation type="submission" date="2017-12" db="EMBL/GenBank/DDBJ databases">
        <title>Genome sequence of the Bar-tailed Godwit (Limosa lapponica baueri).</title>
        <authorList>
            <person name="Lima N.C.B."/>
            <person name="Parody-Merino A.M."/>
            <person name="Battley P.F."/>
            <person name="Fidler A.E."/>
            <person name="Prosdocimi F."/>
        </authorList>
    </citation>
    <scope>NUCLEOTIDE SEQUENCE [LARGE SCALE GENOMIC DNA]</scope>
</reference>
<dbReference type="Proteomes" id="UP000233556">
    <property type="component" value="Unassembled WGS sequence"/>
</dbReference>
<feature type="transmembrane region" description="Helical" evidence="1">
    <location>
        <begin position="35"/>
        <end position="61"/>
    </location>
</feature>
<dbReference type="OrthoDB" id="417037at2759"/>
<keyword evidence="1" id="KW-0472">Membrane</keyword>
<keyword evidence="1" id="KW-0812">Transmembrane</keyword>
<sequence>MNFCKLCPPAVEEISPLSSFAQTLSQVITAGLSPFFFVMTANVLTISCLVISGVGEALLVYTERTGT</sequence>
<reference evidence="3" key="1">
    <citation type="submission" date="2017-11" db="EMBL/GenBank/DDBJ databases">
        <authorList>
            <person name="Lima N.C."/>
            <person name="Parody-Merino A.M."/>
            <person name="Battley P.F."/>
            <person name="Fidler A.E."/>
            <person name="Prosdocimi F."/>
        </authorList>
    </citation>
    <scope>NUCLEOTIDE SEQUENCE [LARGE SCALE GENOMIC DNA]</scope>
</reference>
<proteinExistence type="predicted"/>
<dbReference type="EMBL" id="KZ507290">
    <property type="protein sequence ID" value="PKU37151.1"/>
    <property type="molecule type" value="Genomic_DNA"/>
</dbReference>
<organism evidence="2 3">
    <name type="scientific">Limosa lapponica baueri</name>
    <dbReference type="NCBI Taxonomy" id="1758121"/>
    <lineage>
        <taxon>Eukaryota</taxon>
        <taxon>Metazoa</taxon>
        <taxon>Chordata</taxon>
        <taxon>Craniata</taxon>
        <taxon>Vertebrata</taxon>
        <taxon>Euteleostomi</taxon>
        <taxon>Archelosauria</taxon>
        <taxon>Archosauria</taxon>
        <taxon>Dinosauria</taxon>
        <taxon>Saurischia</taxon>
        <taxon>Theropoda</taxon>
        <taxon>Coelurosauria</taxon>
        <taxon>Aves</taxon>
        <taxon>Neognathae</taxon>
        <taxon>Neoaves</taxon>
        <taxon>Charadriiformes</taxon>
        <taxon>Scolopacidae</taxon>
        <taxon>Limosa</taxon>
    </lineage>
</organism>